<evidence type="ECO:0000259" key="4">
    <source>
        <dbReference type="Pfam" id="PF02834"/>
    </source>
</evidence>
<name>A0A1I0VMN9_9CELL</name>
<accession>A0A1I0VMN9</accession>
<dbReference type="STRING" id="988821.SAMN05421867_101489"/>
<dbReference type="GO" id="GO:0008664">
    <property type="term" value="F:RNA 2',3'-cyclic 3'-phosphodiesterase activity"/>
    <property type="evidence" value="ECO:0007669"/>
    <property type="project" value="UniProtKB-EC"/>
</dbReference>
<dbReference type="InterPro" id="IPR014051">
    <property type="entry name" value="Phosphoesterase_HXTX"/>
</dbReference>
<evidence type="ECO:0000256" key="3">
    <source>
        <dbReference type="SAM" id="MobiDB-lite"/>
    </source>
</evidence>
<keyword evidence="5" id="KW-0436">Ligase</keyword>
<dbReference type="Pfam" id="PF02834">
    <property type="entry name" value="LigT_PEase"/>
    <property type="match status" value="1"/>
</dbReference>
<feature type="domain" description="Phosphoesterase HXTX" evidence="4">
    <location>
        <begin position="10"/>
        <end position="87"/>
    </location>
</feature>
<evidence type="ECO:0000313" key="6">
    <source>
        <dbReference type="Proteomes" id="UP000199012"/>
    </source>
</evidence>
<dbReference type="SUPFAM" id="SSF55144">
    <property type="entry name" value="LigT-like"/>
    <property type="match status" value="1"/>
</dbReference>
<feature type="compositionally biased region" description="Gly residues" evidence="3">
    <location>
        <begin position="141"/>
        <end position="167"/>
    </location>
</feature>
<evidence type="ECO:0000256" key="2">
    <source>
        <dbReference type="HAMAP-Rule" id="MF_01940"/>
    </source>
</evidence>
<feature type="active site" description="Proton acceptor" evidence="2">
    <location>
        <position position="127"/>
    </location>
</feature>
<proteinExistence type="inferred from homology"/>
<comment type="catalytic activity">
    <reaction evidence="2">
        <text>a 3'-end 2',3'-cyclophospho-ribonucleotide-RNA + H2O = a 3'-end 2'-phospho-ribonucleotide-RNA + H(+)</text>
        <dbReference type="Rhea" id="RHEA:11828"/>
        <dbReference type="Rhea" id="RHEA-COMP:10464"/>
        <dbReference type="Rhea" id="RHEA-COMP:17353"/>
        <dbReference type="ChEBI" id="CHEBI:15377"/>
        <dbReference type="ChEBI" id="CHEBI:15378"/>
        <dbReference type="ChEBI" id="CHEBI:83064"/>
        <dbReference type="ChEBI" id="CHEBI:173113"/>
        <dbReference type="EC" id="3.1.4.58"/>
    </reaction>
</comment>
<dbReference type="GO" id="GO:0016874">
    <property type="term" value="F:ligase activity"/>
    <property type="evidence" value="ECO:0007669"/>
    <property type="project" value="UniProtKB-KW"/>
</dbReference>
<dbReference type="InterPro" id="IPR004175">
    <property type="entry name" value="RNA_CPDase"/>
</dbReference>
<dbReference type="EC" id="3.1.4.58" evidence="2"/>
<dbReference type="OrthoDB" id="9787070at2"/>
<keyword evidence="6" id="KW-1185">Reference proteome</keyword>
<sequence length="235" mass="24161">MRLFVAVRPPAEVLDHLELALSGLRGGAGPSASLRWTVRENWHLTAAFYGEVPEGTVPALADGLAELVARRAPWSLHLRGAGVFAHRTVWVGVGGDVETQAALSAEAVELGEGLGTWSDARERHRPHLTVGRVRPGPRPTGRGGPSGSRGGHGGGSGGALGGPAGGPRRGRARADADPTTDVVRALAVYAGPAWTVDTVLLVRSRPGEGRSGGPLYEDVASFPVAGDEGPGGPHD</sequence>
<dbReference type="Proteomes" id="UP000199012">
    <property type="component" value="Unassembled WGS sequence"/>
</dbReference>
<comment type="similarity">
    <text evidence="2">Belongs to the 2H phosphoesterase superfamily. ThpR family.</text>
</comment>
<dbReference type="HAMAP" id="MF_01940">
    <property type="entry name" value="RNA_CPDase"/>
    <property type="match status" value="1"/>
</dbReference>
<evidence type="ECO:0000313" key="5">
    <source>
        <dbReference type="EMBL" id="SFA77602.1"/>
    </source>
</evidence>
<organism evidence="5 6">
    <name type="scientific">Cellulomonas marina</name>
    <dbReference type="NCBI Taxonomy" id="988821"/>
    <lineage>
        <taxon>Bacteria</taxon>
        <taxon>Bacillati</taxon>
        <taxon>Actinomycetota</taxon>
        <taxon>Actinomycetes</taxon>
        <taxon>Micrococcales</taxon>
        <taxon>Cellulomonadaceae</taxon>
        <taxon>Cellulomonas</taxon>
    </lineage>
</organism>
<dbReference type="GO" id="GO:0004113">
    <property type="term" value="F:2',3'-cyclic-nucleotide 3'-phosphodiesterase activity"/>
    <property type="evidence" value="ECO:0007669"/>
    <property type="project" value="InterPro"/>
</dbReference>
<dbReference type="InterPro" id="IPR009097">
    <property type="entry name" value="Cyclic_Pdiesterase"/>
</dbReference>
<dbReference type="PANTHER" id="PTHR35561">
    <property type="entry name" value="RNA 2',3'-CYCLIC PHOSPHODIESTERASE"/>
    <property type="match status" value="1"/>
</dbReference>
<dbReference type="EMBL" id="FOKA01000001">
    <property type="protein sequence ID" value="SFA77602.1"/>
    <property type="molecule type" value="Genomic_DNA"/>
</dbReference>
<gene>
    <name evidence="5" type="ORF">SAMN05421867_101489</name>
</gene>
<dbReference type="NCBIfam" id="TIGR02258">
    <property type="entry name" value="2_5_ligase"/>
    <property type="match status" value="1"/>
</dbReference>
<dbReference type="Gene3D" id="3.90.1140.10">
    <property type="entry name" value="Cyclic phosphodiesterase"/>
    <property type="match status" value="1"/>
</dbReference>
<comment type="function">
    <text evidence="2">Hydrolyzes RNA 2',3'-cyclic phosphodiester to an RNA 2'-phosphomonoester.</text>
</comment>
<dbReference type="RefSeq" id="WP_090030316.1">
    <property type="nucleotide sequence ID" value="NZ_BONM01000003.1"/>
</dbReference>
<feature type="region of interest" description="Disordered" evidence="3">
    <location>
        <begin position="116"/>
        <end position="178"/>
    </location>
</feature>
<feature type="region of interest" description="Disordered" evidence="3">
    <location>
        <begin position="204"/>
        <end position="235"/>
    </location>
</feature>
<keyword evidence="1 2" id="KW-0378">Hydrolase</keyword>
<feature type="short sequence motif" description="HXTX 1" evidence="2">
    <location>
        <begin position="43"/>
        <end position="46"/>
    </location>
</feature>
<dbReference type="PANTHER" id="PTHR35561:SF1">
    <property type="entry name" value="RNA 2',3'-CYCLIC PHOSPHODIESTERASE"/>
    <property type="match status" value="1"/>
</dbReference>
<reference evidence="5 6" key="1">
    <citation type="submission" date="2016-10" db="EMBL/GenBank/DDBJ databases">
        <authorList>
            <person name="de Groot N.N."/>
        </authorList>
    </citation>
    <scope>NUCLEOTIDE SEQUENCE [LARGE SCALE GENOMIC DNA]</scope>
    <source>
        <strain evidence="5 6">CGMCC 4.6945</strain>
    </source>
</reference>
<evidence type="ECO:0000256" key="1">
    <source>
        <dbReference type="ARBA" id="ARBA00022801"/>
    </source>
</evidence>
<feature type="short sequence motif" description="HXTX 2" evidence="2">
    <location>
        <begin position="127"/>
        <end position="130"/>
    </location>
</feature>
<dbReference type="AlphaFoldDB" id="A0A1I0VMN9"/>
<protein>
    <recommendedName>
        <fullName evidence="2">RNA 2',3'-cyclic phosphodiesterase</fullName>
        <shortName evidence="2">RNA 2',3'-CPDase</shortName>
        <ecNumber evidence="2">3.1.4.58</ecNumber>
    </recommendedName>
</protein>
<feature type="active site" description="Proton donor" evidence="2">
    <location>
        <position position="43"/>
    </location>
</feature>